<evidence type="ECO:0000313" key="3">
    <source>
        <dbReference type="Proteomes" id="UP000004679"/>
    </source>
</evidence>
<reference evidence="2 3" key="1">
    <citation type="journal article" date="2011" name="J. Bacteriol.">
        <title>Draft genome sequence of the chemolithoheterotrophic, halophilic methylotroph Methylophaga thiooxydans DMS010.</title>
        <authorList>
            <person name="Boden R."/>
            <person name="Ferriera S."/>
            <person name="Johnson J."/>
            <person name="Kelly D.P."/>
            <person name="Murrell J.C."/>
            <person name="Schafer H."/>
        </authorList>
    </citation>
    <scope>NUCLEOTIDE SEQUENCE [LARGE SCALE GENOMIC DNA]</scope>
    <source>
        <strain evidence="2 3">DMS010</strain>
    </source>
</reference>
<gene>
    <name evidence="2" type="ORF">MDMS009_1596</name>
</gene>
<keyword evidence="1" id="KW-0812">Transmembrane</keyword>
<dbReference type="EMBL" id="GG657897">
    <property type="protein sequence ID" value="EEF80045.1"/>
    <property type="molecule type" value="Genomic_DNA"/>
</dbReference>
<name>C0N5T5_9GAMM</name>
<evidence type="ECO:0000256" key="1">
    <source>
        <dbReference type="SAM" id="Phobius"/>
    </source>
</evidence>
<protein>
    <submittedName>
        <fullName evidence="2">Uncharacterized protein</fullName>
    </submittedName>
</protein>
<dbReference type="AlphaFoldDB" id="C0N5T5"/>
<organism evidence="2 3">
    <name type="scientific">Methylophaga thiooxydans DMS010</name>
    <dbReference type="NCBI Taxonomy" id="637616"/>
    <lineage>
        <taxon>Bacteria</taxon>
        <taxon>Pseudomonadati</taxon>
        <taxon>Pseudomonadota</taxon>
        <taxon>Gammaproteobacteria</taxon>
        <taxon>Thiotrichales</taxon>
        <taxon>Piscirickettsiaceae</taxon>
        <taxon>Methylophaga</taxon>
    </lineage>
</organism>
<keyword evidence="3" id="KW-1185">Reference proteome</keyword>
<dbReference type="HOGENOM" id="CLU_3218569_0_0_6"/>
<accession>C0N5T5</accession>
<keyword evidence="1" id="KW-0472">Membrane</keyword>
<evidence type="ECO:0000313" key="2">
    <source>
        <dbReference type="EMBL" id="EEF80045.1"/>
    </source>
</evidence>
<proteinExistence type="predicted"/>
<sequence length="44" mass="4857">MFACTDADIAKPAARTAEKSDFIEVGLDWLMIGFVMLSSRFMIG</sequence>
<dbReference type="Proteomes" id="UP000004679">
    <property type="component" value="Unassembled WGS sequence"/>
</dbReference>
<keyword evidence="1" id="KW-1133">Transmembrane helix</keyword>
<feature type="transmembrane region" description="Helical" evidence="1">
    <location>
        <begin position="25"/>
        <end position="43"/>
    </location>
</feature>